<evidence type="ECO:0000313" key="3">
    <source>
        <dbReference type="EMBL" id="CAF0742995.1"/>
    </source>
</evidence>
<keyword evidence="2" id="KW-0472">Membrane</keyword>
<dbReference type="Proteomes" id="UP000663870">
    <property type="component" value="Unassembled WGS sequence"/>
</dbReference>
<dbReference type="PANTHER" id="PTHR20992">
    <property type="entry name" value="AT15442P-RELATED"/>
    <property type="match status" value="1"/>
</dbReference>
<protein>
    <recommendedName>
        <fullName evidence="5">DUF389 domain-containing protein</fullName>
    </recommendedName>
</protein>
<evidence type="ECO:0000256" key="1">
    <source>
        <dbReference type="SAM" id="MobiDB-lite"/>
    </source>
</evidence>
<name>A0A813NZB9_9BILA</name>
<feature type="region of interest" description="Disordered" evidence="1">
    <location>
        <begin position="39"/>
        <end position="69"/>
    </location>
</feature>
<organism evidence="3 4">
    <name type="scientific">Rotaria sordida</name>
    <dbReference type="NCBI Taxonomy" id="392033"/>
    <lineage>
        <taxon>Eukaryota</taxon>
        <taxon>Metazoa</taxon>
        <taxon>Spiralia</taxon>
        <taxon>Gnathifera</taxon>
        <taxon>Rotifera</taxon>
        <taxon>Eurotatoria</taxon>
        <taxon>Bdelloidea</taxon>
        <taxon>Philodinida</taxon>
        <taxon>Philodinidae</taxon>
        <taxon>Rotaria</taxon>
    </lineage>
</organism>
<feature type="compositionally biased region" description="Low complexity" evidence="1">
    <location>
        <begin position="45"/>
        <end position="60"/>
    </location>
</feature>
<comment type="caution">
    <text evidence="3">The sequence shown here is derived from an EMBL/GenBank/DDBJ whole genome shotgun (WGS) entry which is preliminary data.</text>
</comment>
<accession>A0A813NZB9</accession>
<dbReference type="InterPro" id="IPR005240">
    <property type="entry name" value="DUF389"/>
</dbReference>
<feature type="transmembrane region" description="Helical" evidence="2">
    <location>
        <begin position="333"/>
        <end position="352"/>
    </location>
</feature>
<evidence type="ECO:0008006" key="5">
    <source>
        <dbReference type="Google" id="ProtNLM"/>
    </source>
</evidence>
<keyword evidence="2" id="KW-0812">Transmembrane</keyword>
<evidence type="ECO:0000256" key="2">
    <source>
        <dbReference type="SAM" id="Phobius"/>
    </source>
</evidence>
<sequence>MSNDYALFIILLPNDFDKEISIIPTISSVIKLTTSIPTTECRPRSATSDSIPSSISIDSNSKIEKDNEHSQETSIQSLCVTLTNYLAGKNHIEATWMLSDNKKTYQVTFHVEFGVVSDRILQDLINCGIGTRNQSKIFVLPTTFILEGPYNDKKESISTLSSTETITTNESLSTNVKNKINSTTSNDLKLSNKIRKRINESNFKKSVRARLMVHQVVASIRASTVLSFDFVLLICLASMLAALGLLENSTVIIVASMLVSPLMNPILGFVFGLSVREHSLWRRGLRNELIGLIICISCGFILGLLTTFAETKWGASTSFPTSEMKSRGDIKRLWVGVLIALPSGAGVALSVLGGNTGSLVGVAISASLLPPAVNCGLLFAYALLGISFSNIAAAHSSSLNNTKKEYYSNLNCKTYINNDYQPLYTCNLVREAAALAGCSLLLTIINIICIIIMALFILRIKEVVPLHQPNKDIANFFHHDVKVARDYNKINYEDNLETDNLSTLTIQQSQLAQSIMNRWKKFKSITSHNNQQHQETQQSSSIENDLELNNTKNNNNNNNNNNILNIDTESCRKLFRLRTFAKEYDLDIFDKNDYDLLNSNSREKVRLLINDLIDIYQDIPTVFIDLFRLQPCNVQTSTDKEHMSFYQEIIELLPPKWYQLFVREQERRRMISWLSPLNRTNSLRVPQLTAFRKSISEFNKSSKNERQKMRVQFQRRTSLPETSFRLSEINESRY</sequence>
<feature type="transmembrane region" description="Helical" evidence="2">
    <location>
        <begin position="252"/>
        <end position="275"/>
    </location>
</feature>
<proteinExistence type="predicted"/>
<reference evidence="3" key="1">
    <citation type="submission" date="2021-02" db="EMBL/GenBank/DDBJ databases">
        <authorList>
            <person name="Nowell W R."/>
        </authorList>
    </citation>
    <scope>NUCLEOTIDE SEQUENCE</scope>
</reference>
<evidence type="ECO:0000313" key="4">
    <source>
        <dbReference type="Proteomes" id="UP000663870"/>
    </source>
</evidence>
<gene>
    <name evidence="3" type="ORF">JXQ802_LOCUS1237</name>
</gene>
<dbReference type="AlphaFoldDB" id="A0A813NZB9"/>
<keyword evidence="2" id="KW-1133">Transmembrane helix</keyword>
<dbReference type="PANTHER" id="PTHR20992:SF9">
    <property type="entry name" value="AT15442P-RELATED"/>
    <property type="match status" value="1"/>
</dbReference>
<feature type="transmembrane region" description="Helical" evidence="2">
    <location>
        <begin position="432"/>
        <end position="458"/>
    </location>
</feature>
<dbReference type="EMBL" id="CAJNOL010000013">
    <property type="protein sequence ID" value="CAF0742995.1"/>
    <property type="molecule type" value="Genomic_DNA"/>
</dbReference>
<feature type="transmembrane region" description="Helical" evidence="2">
    <location>
        <begin position="225"/>
        <end position="246"/>
    </location>
</feature>
<keyword evidence="4" id="KW-1185">Reference proteome</keyword>
<feature type="transmembrane region" description="Helical" evidence="2">
    <location>
        <begin position="359"/>
        <end position="384"/>
    </location>
</feature>
<dbReference type="Pfam" id="PF04087">
    <property type="entry name" value="DUF389"/>
    <property type="match status" value="1"/>
</dbReference>
<feature type="transmembrane region" description="Helical" evidence="2">
    <location>
        <begin position="287"/>
        <end position="309"/>
    </location>
</feature>